<evidence type="ECO:0000256" key="3">
    <source>
        <dbReference type="ARBA" id="ARBA00022475"/>
    </source>
</evidence>
<dbReference type="GO" id="GO:0005886">
    <property type="term" value="C:plasma membrane"/>
    <property type="evidence" value="ECO:0007669"/>
    <property type="project" value="UniProtKB-SubCell"/>
</dbReference>
<evidence type="ECO:0000259" key="13">
    <source>
        <dbReference type="Pfam" id="PF03717"/>
    </source>
</evidence>
<evidence type="ECO:0000256" key="2">
    <source>
        <dbReference type="ARBA" id="ARBA00004236"/>
    </source>
</evidence>
<evidence type="ECO:0000256" key="5">
    <source>
        <dbReference type="ARBA" id="ARBA00022692"/>
    </source>
</evidence>
<keyword evidence="5 11" id="KW-0812">Transmembrane</keyword>
<keyword evidence="4" id="KW-0378">Hydrolase</keyword>
<evidence type="ECO:0000256" key="10">
    <source>
        <dbReference type="ARBA" id="ARBA00023316"/>
    </source>
</evidence>
<dbReference type="GO" id="GO:0071555">
    <property type="term" value="P:cell wall organization"/>
    <property type="evidence" value="ECO:0007669"/>
    <property type="project" value="UniProtKB-KW"/>
</dbReference>
<dbReference type="PANTHER" id="PTHR30627:SF2">
    <property type="entry name" value="PEPTIDOGLYCAN D,D-TRANSPEPTIDASE MRDA"/>
    <property type="match status" value="1"/>
</dbReference>
<sequence length="639" mass="72425">MNKSYIFYWIVAVVALIFIGRLAYLQLMTDKYILNAFNTSIKKEVVYPKRGDILDRDGRLLVTNSYDYEIQITPVLLEQGFDTVRFTQILGITLEDFNEKMDKIKSMKGYSKVGTFPFLQGINRDDFTRFQEQMYNYPAVDIVKRPKREYRVNSAGNVLGYIQEVNNAYIATDSVYYMPGDLAGMAGVEKSYEHHLRGEKGFNYLKKDIRQRTIGAYKDGANDIPVKNGKTLTLSLDYKVQRLAEDMLVNKRGGIVAIEPKTGEILVLASSPVIDPNRFNVPGEIYRMTKDSVSRIMYDRALQAEYPPGSPYKVLTGLTAFEMGVTDSATVYTCQHGFRYGRARMACHCGRPSHKIKSAIERSCNTYFSKAWLAMLRKDSMNIEKSINEWSAIMKSFGLGQYLGTDLPVGSKGNIPDAEYYNYYLGKGKWNPFSVVSVGIGQGEILTTPLQMANYTAAIANQGWFYTPHVVKEIDGNPIKDSTYTTRHNTLVDPKHFPIMIQGMKDVITNGTGRGILTKSFTQAGKTGTAQNPHGQDHSIFVLFAPVEDPQIAIAVTIENGYWGSRWAAPMATLIAEQYLLDTIERKHLYDRMLKGDLRSEYRKQEITRLKKRGWYTKPTKYTVDSLTGDTIYVHDFAL</sequence>
<keyword evidence="10" id="KW-0961">Cell wall biogenesis/degradation</keyword>
<keyword evidence="9 11" id="KW-0472">Membrane</keyword>
<evidence type="ECO:0000256" key="11">
    <source>
        <dbReference type="SAM" id="Phobius"/>
    </source>
</evidence>
<dbReference type="GO" id="GO:0009252">
    <property type="term" value="P:peptidoglycan biosynthetic process"/>
    <property type="evidence" value="ECO:0007669"/>
    <property type="project" value="UniProtKB-KW"/>
</dbReference>
<accession>A0A9X4MVM8</accession>
<feature type="transmembrane region" description="Helical" evidence="11">
    <location>
        <begin position="6"/>
        <end position="24"/>
    </location>
</feature>
<evidence type="ECO:0000256" key="8">
    <source>
        <dbReference type="ARBA" id="ARBA00022989"/>
    </source>
</evidence>
<dbReference type="Pfam" id="PF00905">
    <property type="entry name" value="Transpeptidase"/>
    <property type="match status" value="1"/>
</dbReference>
<dbReference type="GO" id="GO:0008658">
    <property type="term" value="F:penicillin binding"/>
    <property type="evidence" value="ECO:0007669"/>
    <property type="project" value="InterPro"/>
</dbReference>
<name>A0A9X4MVM8_9FLAO</name>
<dbReference type="SUPFAM" id="SSF56601">
    <property type="entry name" value="beta-lactamase/transpeptidase-like"/>
    <property type="match status" value="1"/>
</dbReference>
<evidence type="ECO:0000256" key="6">
    <source>
        <dbReference type="ARBA" id="ARBA00022960"/>
    </source>
</evidence>
<dbReference type="InterPro" id="IPR001460">
    <property type="entry name" value="PCN-bd_Tpept"/>
</dbReference>
<organism evidence="14 15">
    <name type="scientific">Profundicola chukchiensis</name>
    <dbReference type="NCBI Taxonomy" id="2961959"/>
    <lineage>
        <taxon>Bacteria</taxon>
        <taxon>Pseudomonadati</taxon>
        <taxon>Bacteroidota</taxon>
        <taxon>Flavobacteriia</taxon>
        <taxon>Flavobacteriales</taxon>
        <taxon>Weeksellaceae</taxon>
        <taxon>Profundicola</taxon>
    </lineage>
</organism>
<feature type="domain" description="Penicillin-binding protein transpeptidase" evidence="12">
    <location>
        <begin position="253"/>
        <end position="573"/>
    </location>
</feature>
<keyword evidence="3" id="KW-1003">Cell membrane</keyword>
<dbReference type="Pfam" id="PF03717">
    <property type="entry name" value="PBP_dimer"/>
    <property type="match status" value="1"/>
</dbReference>
<evidence type="ECO:0000313" key="14">
    <source>
        <dbReference type="EMBL" id="MDG4944869.1"/>
    </source>
</evidence>
<keyword evidence="7" id="KW-0573">Peptidoglycan synthesis</keyword>
<dbReference type="Proteomes" id="UP001152599">
    <property type="component" value="Unassembled WGS sequence"/>
</dbReference>
<reference evidence="14" key="1">
    <citation type="submission" date="2022-07" db="EMBL/GenBank/DDBJ databases">
        <title>Description and genome-wide analysis of Profundicola chukchiensis gen. nov., sp. nov., marine bacteria isolated from bottom sediments of the Chukchi Sea.</title>
        <authorList>
            <person name="Romanenko L."/>
            <person name="Otstavnykh N."/>
            <person name="Kurilenko V."/>
            <person name="Eremeev V."/>
            <person name="Velansky P."/>
            <person name="Mikhailov V."/>
            <person name="Isaeva M."/>
        </authorList>
    </citation>
    <scope>NUCLEOTIDE SEQUENCE</scope>
    <source>
        <strain evidence="14">KMM 9713</strain>
    </source>
</reference>
<keyword evidence="8 11" id="KW-1133">Transmembrane helix</keyword>
<keyword evidence="4" id="KW-0645">Protease</keyword>
<dbReference type="InterPro" id="IPR036138">
    <property type="entry name" value="PBP_dimer_sf"/>
</dbReference>
<dbReference type="PANTHER" id="PTHR30627">
    <property type="entry name" value="PEPTIDOGLYCAN D,D-TRANSPEPTIDASE"/>
    <property type="match status" value="1"/>
</dbReference>
<evidence type="ECO:0000256" key="7">
    <source>
        <dbReference type="ARBA" id="ARBA00022984"/>
    </source>
</evidence>
<dbReference type="InterPro" id="IPR012338">
    <property type="entry name" value="Beta-lactam/transpept-like"/>
</dbReference>
<evidence type="ECO:0000256" key="1">
    <source>
        <dbReference type="ARBA" id="ARBA00004167"/>
    </source>
</evidence>
<keyword evidence="15" id="KW-1185">Reference proteome</keyword>
<proteinExistence type="predicted"/>
<dbReference type="RefSeq" id="WP_304416340.1">
    <property type="nucleotide sequence ID" value="NZ_JANAIE010000002.1"/>
</dbReference>
<dbReference type="Gene3D" id="3.40.710.10">
    <property type="entry name" value="DD-peptidase/beta-lactamase superfamily"/>
    <property type="match status" value="1"/>
</dbReference>
<dbReference type="SUPFAM" id="SSF56519">
    <property type="entry name" value="Penicillin binding protein dimerisation domain"/>
    <property type="match status" value="1"/>
</dbReference>
<comment type="caution">
    <text evidence="14">The sequence shown here is derived from an EMBL/GenBank/DDBJ whole genome shotgun (WGS) entry which is preliminary data.</text>
</comment>
<dbReference type="AlphaFoldDB" id="A0A9X4MVM8"/>
<gene>
    <name evidence="14" type="ORF">NMK71_00430</name>
</gene>
<feature type="domain" description="Penicillin-binding protein dimerisation" evidence="13">
    <location>
        <begin position="46"/>
        <end position="214"/>
    </location>
</feature>
<dbReference type="InterPro" id="IPR005311">
    <property type="entry name" value="PBP_dimer"/>
</dbReference>
<evidence type="ECO:0000259" key="12">
    <source>
        <dbReference type="Pfam" id="PF00905"/>
    </source>
</evidence>
<evidence type="ECO:0000256" key="9">
    <source>
        <dbReference type="ARBA" id="ARBA00023136"/>
    </source>
</evidence>
<comment type="subcellular location">
    <subcellularLocation>
        <location evidence="2">Cell membrane</location>
    </subcellularLocation>
    <subcellularLocation>
        <location evidence="1">Membrane</location>
        <topology evidence="1">Single-pass membrane protein</topology>
    </subcellularLocation>
</comment>
<dbReference type="InterPro" id="IPR050515">
    <property type="entry name" value="Beta-lactam/transpept"/>
</dbReference>
<evidence type="ECO:0000313" key="15">
    <source>
        <dbReference type="Proteomes" id="UP001152599"/>
    </source>
</evidence>
<keyword evidence="6" id="KW-0133">Cell shape</keyword>
<protein>
    <submittedName>
        <fullName evidence="14">Penicillin-binding transpeptidase domain-containing protein</fullName>
    </submittedName>
</protein>
<keyword evidence="4" id="KW-0121">Carboxypeptidase</keyword>
<dbReference type="GO" id="GO:0071972">
    <property type="term" value="F:peptidoglycan L,D-transpeptidase activity"/>
    <property type="evidence" value="ECO:0007669"/>
    <property type="project" value="TreeGrafter"/>
</dbReference>
<dbReference type="EMBL" id="JANCMU010000001">
    <property type="protein sequence ID" value="MDG4944869.1"/>
    <property type="molecule type" value="Genomic_DNA"/>
</dbReference>
<evidence type="ECO:0000256" key="4">
    <source>
        <dbReference type="ARBA" id="ARBA00022645"/>
    </source>
</evidence>
<dbReference type="Gene3D" id="3.90.1310.10">
    <property type="entry name" value="Penicillin-binding protein 2a (Domain 2)"/>
    <property type="match status" value="1"/>
</dbReference>
<dbReference type="GO" id="GO:0008360">
    <property type="term" value="P:regulation of cell shape"/>
    <property type="evidence" value="ECO:0007669"/>
    <property type="project" value="UniProtKB-KW"/>
</dbReference>